<protein>
    <submittedName>
        <fullName evidence="1">DNA alkylation repair protein</fullName>
    </submittedName>
</protein>
<dbReference type="SUPFAM" id="SSF48371">
    <property type="entry name" value="ARM repeat"/>
    <property type="match status" value="1"/>
</dbReference>
<dbReference type="InterPro" id="IPR016024">
    <property type="entry name" value="ARM-type_fold"/>
</dbReference>
<dbReference type="RefSeq" id="WP_261759470.1">
    <property type="nucleotide sequence ID" value="NZ_CP104562.2"/>
</dbReference>
<sequence>MTQETAAPALKDLINDSALRHVADTLGGLAPNFDRRRFLAVTRSGLAELSILQRVHRIAEGLSQSLPGTYGDQLAVVIAAAPELRGAFLNMGLCDFVASYGLADPTASLKALKRLTPYGTAEFAVRPFLRQDLARTLKVMTSWAEDRNEHVRRLASEGSRPRLPWSFRLASLVTNPAPLAPILNALREDESLYVRRSVANSLNDVTKDHPDWVFDHLADWDLSQPRSAWIVKHALRSRIKQGDARALRLIGASEGAQAQVEGLSVSPARLSIGGEVEIAFTLRSTAEVDQRLVVDYRIHYVKKNGSASPKVFKLRTVALAGLGSEPLRIRRSLRDFTTRTHHAGTHRVEVLVNGQALASGVFELERS</sequence>
<name>A0ABY6B530_9BURK</name>
<keyword evidence="2" id="KW-1185">Reference proteome</keyword>
<dbReference type="InterPro" id="IPR014825">
    <property type="entry name" value="DNA_alkylation"/>
</dbReference>
<dbReference type="Proteomes" id="UP001064933">
    <property type="component" value="Chromosome"/>
</dbReference>
<dbReference type="EMBL" id="CP104562">
    <property type="protein sequence ID" value="UXH79650.1"/>
    <property type="molecule type" value="Genomic_DNA"/>
</dbReference>
<dbReference type="Gene3D" id="1.25.40.290">
    <property type="entry name" value="ARM repeat domains"/>
    <property type="match status" value="1"/>
</dbReference>
<dbReference type="Pfam" id="PF08713">
    <property type="entry name" value="DNA_alkylation"/>
    <property type="match status" value="1"/>
</dbReference>
<proteinExistence type="predicted"/>
<organism evidence="1 2">
    <name type="scientific">Roseateles amylovorans</name>
    <dbReference type="NCBI Taxonomy" id="2978473"/>
    <lineage>
        <taxon>Bacteria</taxon>
        <taxon>Pseudomonadati</taxon>
        <taxon>Pseudomonadota</taxon>
        <taxon>Betaproteobacteria</taxon>
        <taxon>Burkholderiales</taxon>
        <taxon>Sphaerotilaceae</taxon>
        <taxon>Roseateles</taxon>
    </lineage>
</organism>
<evidence type="ECO:0000313" key="1">
    <source>
        <dbReference type="EMBL" id="UXH79650.1"/>
    </source>
</evidence>
<reference evidence="1" key="1">
    <citation type="submission" date="2022-10" db="EMBL/GenBank/DDBJ databases">
        <title>Characterization and whole genome sequencing of a new Roseateles species, isolated from fresh water.</title>
        <authorList>
            <person name="Guliayeva D.Y."/>
            <person name="Akhremchuk A.E."/>
            <person name="Sikolenko M.A."/>
            <person name="Valentovich L.N."/>
            <person name="Sidarenka A.V."/>
        </authorList>
    </citation>
    <scope>NUCLEOTIDE SEQUENCE</scope>
    <source>
        <strain evidence="1">BIM B-1768</strain>
    </source>
</reference>
<gene>
    <name evidence="1" type="ORF">N4261_06975</name>
</gene>
<accession>A0ABY6B530</accession>
<evidence type="ECO:0000313" key="2">
    <source>
        <dbReference type="Proteomes" id="UP001064933"/>
    </source>
</evidence>